<name>A0A212JIR8_9DELT</name>
<reference evidence="2" key="1">
    <citation type="submission" date="2016-04" db="EMBL/GenBank/DDBJ databases">
        <authorList>
            <person name="Evans L.H."/>
            <person name="Alamgir A."/>
            <person name="Owens N."/>
            <person name="Weber N.D."/>
            <person name="Virtaneva K."/>
            <person name="Barbian K."/>
            <person name="Babar A."/>
            <person name="Rosenke K."/>
        </authorList>
    </citation>
    <scope>NUCLEOTIDE SEQUENCE</scope>
    <source>
        <strain evidence="2">86</strain>
    </source>
</reference>
<evidence type="ECO:0000313" key="2">
    <source>
        <dbReference type="EMBL" id="SBV99326.1"/>
    </source>
</evidence>
<proteinExistence type="predicted"/>
<dbReference type="EMBL" id="FLUQ01000001">
    <property type="protein sequence ID" value="SBV99326.1"/>
    <property type="molecule type" value="Genomic_DNA"/>
</dbReference>
<accession>A0A212JIR8</accession>
<gene>
    <name evidence="2" type="ORF">KL86DPRO_11565</name>
</gene>
<sequence>MPGKLGGGKADNAGPGNQRHVAGFDGHPAEHAVNADGHGLGRRGFGEGEAVRDGVQIFFPDQSVFAHDPVRRNAEDELVFAQGCIAPAADGAGAAIQVRFAHDPVARGEGRHFRADGGNRAAAFMPENHRDFEKRMVRRDVFKRVKIAAAQGRAVDADQNLVPGGRRRLAHGYDVNRSMLGDLLDDCFHAISWLCPLPAGAGPSLRSRAVRQGRARAGCKNGGTGSGSRG</sequence>
<evidence type="ECO:0000256" key="1">
    <source>
        <dbReference type="SAM" id="MobiDB-lite"/>
    </source>
</evidence>
<protein>
    <submittedName>
        <fullName evidence="2">Uncharacterized protein</fullName>
    </submittedName>
</protein>
<feature type="region of interest" description="Disordered" evidence="1">
    <location>
        <begin position="1"/>
        <end position="46"/>
    </location>
</feature>
<dbReference type="AlphaFoldDB" id="A0A212JIR8"/>
<organism evidence="2">
    <name type="scientific">uncultured delta proteobacterium</name>
    <dbReference type="NCBI Taxonomy" id="34034"/>
    <lineage>
        <taxon>Bacteria</taxon>
        <taxon>Deltaproteobacteria</taxon>
        <taxon>environmental samples</taxon>
    </lineage>
</organism>